<dbReference type="PROSITE" id="PS00683">
    <property type="entry name" value="RHODANESE_2"/>
    <property type="match status" value="1"/>
</dbReference>
<dbReference type="CDD" id="cd01448">
    <property type="entry name" value="TST_Repeat_1"/>
    <property type="match status" value="1"/>
</dbReference>
<dbReference type="InterPro" id="IPR045078">
    <property type="entry name" value="TST/MPST-like"/>
</dbReference>
<dbReference type="PROSITE" id="PS50206">
    <property type="entry name" value="RHODANESE_3"/>
    <property type="match status" value="2"/>
</dbReference>
<dbReference type="InterPro" id="IPR001307">
    <property type="entry name" value="Thiosulphate_STrfase_CS"/>
</dbReference>
<dbReference type="PANTHER" id="PTHR11364:SF27">
    <property type="entry name" value="SULFURTRANSFERASE"/>
    <property type="match status" value="1"/>
</dbReference>
<dbReference type="PANTHER" id="PTHR11364">
    <property type="entry name" value="THIOSULFATE SULFERTANSFERASE"/>
    <property type="match status" value="1"/>
</dbReference>
<name>A0A6I4TB57_9SPHN</name>
<dbReference type="Proteomes" id="UP000439522">
    <property type="component" value="Unassembled WGS sequence"/>
</dbReference>
<proteinExistence type="predicted"/>
<dbReference type="OrthoDB" id="9781034at2"/>
<evidence type="ECO:0000313" key="5">
    <source>
        <dbReference type="EMBL" id="MXO74561.1"/>
    </source>
</evidence>
<protein>
    <recommendedName>
        <fullName evidence="3">Sulfurtransferase</fullName>
    </recommendedName>
</protein>
<gene>
    <name evidence="5" type="ORF">GRI40_04905</name>
</gene>
<accession>A0A6I4TB57</accession>
<sequence length="283" mass="29837">MDSLVTTDWLAAEIGAGDVVVLDATAHPTEPARDAAAEHAAAHLPDARFLDLRSLTDTASSVPSALPTADQLARRLADLGVEAGSRIVLYDDSAVKTSARAWFVLRMNGVRPVAILDGGLAKWRAEGRPLESGTADAPALADTPVLLADTSRVRTKADMLANLQGGTEQVVDARDAGRFTGATEDTVHHLPGGHLPGSRHLFFRDLFDADGTFKDEEDLRRAFADAGLDLARPIAATCGSGVTASVLLFALHRLGVEDAALYDGSWSEWAADPATPKETGAPR</sequence>
<dbReference type="Gene3D" id="3.40.250.10">
    <property type="entry name" value="Rhodanese-like domain"/>
    <property type="match status" value="2"/>
</dbReference>
<keyword evidence="2" id="KW-0677">Repeat</keyword>
<feature type="domain" description="Rhodanese" evidence="4">
    <location>
        <begin position="15"/>
        <end position="132"/>
    </location>
</feature>
<dbReference type="RefSeq" id="WP_160610308.1">
    <property type="nucleotide sequence ID" value="NZ_WTZA01000001.1"/>
</dbReference>
<evidence type="ECO:0000256" key="3">
    <source>
        <dbReference type="RuleBase" id="RU000507"/>
    </source>
</evidence>
<dbReference type="SMART" id="SM00450">
    <property type="entry name" value="RHOD"/>
    <property type="match status" value="2"/>
</dbReference>
<dbReference type="SUPFAM" id="SSF52821">
    <property type="entry name" value="Rhodanese/Cell cycle control phosphatase"/>
    <property type="match status" value="2"/>
</dbReference>
<organism evidence="5 6">
    <name type="scientific">Tsuneonella aeria</name>
    <dbReference type="NCBI Taxonomy" id="1837929"/>
    <lineage>
        <taxon>Bacteria</taxon>
        <taxon>Pseudomonadati</taxon>
        <taxon>Pseudomonadota</taxon>
        <taxon>Alphaproteobacteria</taxon>
        <taxon>Sphingomonadales</taxon>
        <taxon>Erythrobacteraceae</taxon>
        <taxon>Tsuneonella</taxon>
    </lineage>
</organism>
<dbReference type="InterPro" id="IPR036873">
    <property type="entry name" value="Rhodanese-like_dom_sf"/>
</dbReference>
<dbReference type="InterPro" id="IPR001763">
    <property type="entry name" value="Rhodanese-like_dom"/>
</dbReference>
<dbReference type="EMBL" id="WTZA01000001">
    <property type="protein sequence ID" value="MXO74561.1"/>
    <property type="molecule type" value="Genomic_DNA"/>
</dbReference>
<evidence type="ECO:0000313" key="6">
    <source>
        <dbReference type="Proteomes" id="UP000439522"/>
    </source>
</evidence>
<dbReference type="GO" id="GO:0004792">
    <property type="term" value="F:thiosulfate-cyanide sulfurtransferase activity"/>
    <property type="evidence" value="ECO:0007669"/>
    <property type="project" value="InterPro"/>
</dbReference>
<reference evidence="5 6" key="1">
    <citation type="submission" date="2019-12" db="EMBL/GenBank/DDBJ databases">
        <title>Genomic-based taxomic classification of the family Erythrobacteraceae.</title>
        <authorList>
            <person name="Xu L."/>
        </authorList>
    </citation>
    <scope>NUCLEOTIDE SEQUENCE [LARGE SCALE GENOMIC DNA]</scope>
    <source>
        <strain evidence="5 6">100921-2</strain>
    </source>
</reference>
<dbReference type="CDD" id="cd01449">
    <property type="entry name" value="TST_Repeat_2"/>
    <property type="match status" value="1"/>
</dbReference>
<evidence type="ECO:0000256" key="1">
    <source>
        <dbReference type="ARBA" id="ARBA00022679"/>
    </source>
</evidence>
<dbReference type="Pfam" id="PF00581">
    <property type="entry name" value="Rhodanese"/>
    <property type="match status" value="2"/>
</dbReference>
<keyword evidence="1 3" id="KW-0808">Transferase</keyword>
<keyword evidence="6" id="KW-1185">Reference proteome</keyword>
<dbReference type="AlphaFoldDB" id="A0A6I4TB57"/>
<comment type="caution">
    <text evidence="5">The sequence shown here is derived from an EMBL/GenBank/DDBJ whole genome shotgun (WGS) entry which is preliminary data.</text>
</comment>
<feature type="domain" description="Rhodanese" evidence="4">
    <location>
        <begin position="164"/>
        <end position="278"/>
    </location>
</feature>
<evidence type="ECO:0000256" key="2">
    <source>
        <dbReference type="ARBA" id="ARBA00022737"/>
    </source>
</evidence>
<evidence type="ECO:0000259" key="4">
    <source>
        <dbReference type="PROSITE" id="PS50206"/>
    </source>
</evidence>